<feature type="transmembrane region" description="Helical" evidence="1">
    <location>
        <begin position="6"/>
        <end position="24"/>
    </location>
</feature>
<reference evidence="3" key="1">
    <citation type="submission" date="2018-08" db="EMBL/GenBank/DDBJ databases">
        <authorList>
            <person name="Liu Z.-W."/>
            <person name="Du Z.-J."/>
        </authorList>
    </citation>
    <scope>NUCLEOTIDE SEQUENCE [LARGE SCALE GENOMIC DNA]</scope>
    <source>
        <strain evidence="3">H4X</strain>
    </source>
</reference>
<keyword evidence="1" id="KW-1133">Transmembrane helix</keyword>
<dbReference type="EMBL" id="QRGR01000037">
    <property type="protein sequence ID" value="RDV11884.1"/>
    <property type="molecule type" value="Genomic_DNA"/>
</dbReference>
<name>A0A3D8L398_9BACT</name>
<keyword evidence="3" id="KW-1185">Reference proteome</keyword>
<protein>
    <submittedName>
        <fullName evidence="2">Uncharacterized protein</fullName>
    </submittedName>
</protein>
<organism evidence="2 3">
    <name type="scientific">Pontibacter diazotrophicus</name>
    <dbReference type="NCBI Taxonomy" id="1400979"/>
    <lineage>
        <taxon>Bacteria</taxon>
        <taxon>Pseudomonadati</taxon>
        <taxon>Bacteroidota</taxon>
        <taxon>Cytophagia</taxon>
        <taxon>Cytophagales</taxon>
        <taxon>Hymenobacteraceae</taxon>
        <taxon>Pontibacter</taxon>
    </lineage>
</organism>
<keyword evidence="1" id="KW-0472">Membrane</keyword>
<accession>A0A3D8L398</accession>
<sequence length="105" mass="11537">MAWSTFLGVVVGAYAVYYALNLLYDLFFSRKQKAAADSGVHYNLNELMGEEEQPVEVGGEPEEAPAVAFLAERKLATEPALRVEGQGIPLDEFLKDAKSYSSSIF</sequence>
<evidence type="ECO:0000313" key="3">
    <source>
        <dbReference type="Proteomes" id="UP000256708"/>
    </source>
</evidence>
<comment type="caution">
    <text evidence="2">The sequence shown here is derived from an EMBL/GenBank/DDBJ whole genome shotgun (WGS) entry which is preliminary data.</text>
</comment>
<proteinExistence type="predicted"/>
<evidence type="ECO:0000256" key="1">
    <source>
        <dbReference type="SAM" id="Phobius"/>
    </source>
</evidence>
<evidence type="ECO:0000313" key="2">
    <source>
        <dbReference type="EMBL" id="RDV11884.1"/>
    </source>
</evidence>
<dbReference type="AlphaFoldDB" id="A0A3D8L398"/>
<dbReference type="Proteomes" id="UP000256708">
    <property type="component" value="Unassembled WGS sequence"/>
</dbReference>
<dbReference type="RefSeq" id="WP_115568050.1">
    <property type="nucleotide sequence ID" value="NZ_QRGR01000037.1"/>
</dbReference>
<dbReference type="OrthoDB" id="854016at2"/>
<keyword evidence="1" id="KW-0812">Transmembrane</keyword>
<gene>
    <name evidence="2" type="ORF">DXT99_23555</name>
</gene>